<proteinExistence type="predicted"/>
<organism evidence="2 3">
    <name type="scientific">Echinimonas agarilytica</name>
    <dbReference type="NCBI Taxonomy" id="1215918"/>
    <lineage>
        <taxon>Bacteria</taxon>
        <taxon>Pseudomonadati</taxon>
        <taxon>Pseudomonadota</taxon>
        <taxon>Gammaproteobacteria</taxon>
        <taxon>Alteromonadales</taxon>
        <taxon>Echinimonadaceae</taxon>
        <taxon>Echinimonas</taxon>
    </lineage>
</organism>
<reference evidence="2 3" key="1">
    <citation type="journal article" date="2013" name="Antonie Van Leeuwenhoek">
        <title>Echinimonas agarilytica gen. nov., sp. nov., a new gammaproteobacterium isolated from the sea urchin Strongylocentrotus intermedius.</title>
        <authorList>
            <person name="Nedashkovskaya O.I."/>
            <person name="Stenkova A.M."/>
            <person name="Zhukova N.V."/>
            <person name="Van Trappen S."/>
            <person name="Lee J.S."/>
            <person name="Kim S.B."/>
        </authorList>
    </citation>
    <scope>NUCLEOTIDE SEQUENCE [LARGE SCALE GENOMIC DNA]</scope>
    <source>
        <strain evidence="2 3">KMM 6351</strain>
    </source>
</reference>
<comment type="caution">
    <text evidence="2">The sequence shown here is derived from an EMBL/GenBank/DDBJ whole genome shotgun (WGS) entry which is preliminary data.</text>
</comment>
<keyword evidence="3" id="KW-1185">Reference proteome</keyword>
<name>A0AA41W875_9GAMM</name>
<gene>
    <name evidence="2" type="ORF">NAF29_12295</name>
</gene>
<keyword evidence="1" id="KW-0472">Membrane</keyword>
<keyword evidence="1" id="KW-1133">Transmembrane helix</keyword>
<sequence>MAKIIANWQHNSNGKLELTASRKGQCAGCQHEKSCALQFQPNKPFLLKATSPTEKAGSAAEVSCPDKLLLNYQAILYMPTLLALLLLAVISALPHTQHLSPIFITAIAFGLLSLSTLLTKLLLARKVRHWRQQISLKHVVPNSKLN</sequence>
<evidence type="ECO:0000256" key="1">
    <source>
        <dbReference type="SAM" id="Phobius"/>
    </source>
</evidence>
<protein>
    <submittedName>
        <fullName evidence="2">SoxR reducing system RseC family protein</fullName>
    </submittedName>
</protein>
<accession>A0AA41W875</accession>
<feature type="transmembrane region" description="Helical" evidence="1">
    <location>
        <begin position="74"/>
        <end position="93"/>
    </location>
</feature>
<keyword evidence="1" id="KW-0812">Transmembrane</keyword>
<dbReference type="EMBL" id="JAMQGP010000006">
    <property type="protein sequence ID" value="MCM2680443.1"/>
    <property type="molecule type" value="Genomic_DNA"/>
</dbReference>
<evidence type="ECO:0000313" key="2">
    <source>
        <dbReference type="EMBL" id="MCM2680443.1"/>
    </source>
</evidence>
<feature type="transmembrane region" description="Helical" evidence="1">
    <location>
        <begin position="99"/>
        <end position="123"/>
    </location>
</feature>
<dbReference type="Proteomes" id="UP001165393">
    <property type="component" value="Unassembled WGS sequence"/>
</dbReference>
<evidence type="ECO:0000313" key="3">
    <source>
        <dbReference type="Proteomes" id="UP001165393"/>
    </source>
</evidence>
<dbReference type="AlphaFoldDB" id="A0AA41W875"/>
<dbReference type="RefSeq" id="WP_251261881.1">
    <property type="nucleotide sequence ID" value="NZ_JAMQGP010000006.1"/>
</dbReference>
<dbReference type="Pfam" id="PF04246">
    <property type="entry name" value="RseC_MucC"/>
    <property type="match status" value="1"/>
</dbReference>